<name>A0AAW9HY28_CLOPF</name>
<evidence type="ECO:0000256" key="1">
    <source>
        <dbReference type="ARBA" id="ARBA00004651"/>
    </source>
</evidence>
<keyword evidence="3" id="KW-0050">Antiport</keyword>
<keyword evidence="6 9" id="KW-1133">Transmembrane helix</keyword>
<proteinExistence type="inferred from homology"/>
<reference evidence="11" key="1">
    <citation type="submission" date="2019-11" db="EMBL/GenBank/DDBJ databases">
        <title>Characterization of Clostridium perfringens isolates from swine manure treated agricultural soils.</title>
        <authorList>
            <person name="Wushke S.T."/>
        </authorList>
    </citation>
    <scope>NUCLEOTIDE SEQUENCE</scope>
    <source>
        <strain evidence="11">X94</strain>
    </source>
</reference>
<evidence type="ECO:0000256" key="8">
    <source>
        <dbReference type="ARBA" id="ARBA00038435"/>
    </source>
</evidence>
<evidence type="ECO:0000259" key="10">
    <source>
        <dbReference type="Pfam" id="PF03553"/>
    </source>
</evidence>
<dbReference type="Pfam" id="PF03553">
    <property type="entry name" value="Na_H_antiporter"/>
    <property type="match status" value="1"/>
</dbReference>
<keyword evidence="7 9" id="KW-0472">Membrane</keyword>
<protein>
    <submittedName>
        <fullName evidence="11">Sodium:proton antiporter</fullName>
    </submittedName>
</protein>
<dbReference type="RefSeq" id="WP_322395537.1">
    <property type="nucleotide sequence ID" value="NZ_WNUI01000134.1"/>
</dbReference>
<dbReference type="GO" id="GO:0005886">
    <property type="term" value="C:plasma membrane"/>
    <property type="evidence" value="ECO:0007669"/>
    <property type="project" value="UniProtKB-SubCell"/>
</dbReference>
<feature type="transmembrane region" description="Helical" evidence="9">
    <location>
        <begin position="23"/>
        <end position="44"/>
    </location>
</feature>
<feature type="transmembrane region" description="Helical" evidence="9">
    <location>
        <begin position="65"/>
        <end position="85"/>
    </location>
</feature>
<evidence type="ECO:0000256" key="5">
    <source>
        <dbReference type="ARBA" id="ARBA00022692"/>
    </source>
</evidence>
<keyword evidence="5 9" id="KW-0812">Transmembrane</keyword>
<gene>
    <name evidence="11" type="ORF">GNF68_14810</name>
</gene>
<dbReference type="GO" id="GO:0015297">
    <property type="term" value="F:antiporter activity"/>
    <property type="evidence" value="ECO:0007669"/>
    <property type="project" value="UniProtKB-KW"/>
</dbReference>
<comment type="caution">
    <text evidence="11">The sequence shown here is derived from an EMBL/GenBank/DDBJ whole genome shotgun (WGS) entry which is preliminary data.</text>
</comment>
<evidence type="ECO:0000256" key="9">
    <source>
        <dbReference type="SAM" id="Phobius"/>
    </source>
</evidence>
<evidence type="ECO:0000256" key="4">
    <source>
        <dbReference type="ARBA" id="ARBA00022475"/>
    </source>
</evidence>
<evidence type="ECO:0000313" key="11">
    <source>
        <dbReference type="EMBL" id="MDZ4910283.1"/>
    </source>
</evidence>
<feature type="non-terminal residue" evidence="11">
    <location>
        <position position="1"/>
    </location>
</feature>
<dbReference type="InterPro" id="IPR052180">
    <property type="entry name" value="NhaC_Na-H+_Antiporter"/>
</dbReference>
<dbReference type="PANTHER" id="PTHR33451:SF5">
    <property type="entry name" value="NA+_H+ ANTIPORTER"/>
    <property type="match status" value="1"/>
</dbReference>
<dbReference type="AlphaFoldDB" id="A0AAW9HY28"/>
<evidence type="ECO:0000256" key="7">
    <source>
        <dbReference type="ARBA" id="ARBA00023136"/>
    </source>
</evidence>
<keyword evidence="4" id="KW-1003">Cell membrane</keyword>
<organism evidence="11 12">
    <name type="scientific">Clostridium perfringens</name>
    <dbReference type="NCBI Taxonomy" id="1502"/>
    <lineage>
        <taxon>Bacteria</taxon>
        <taxon>Bacillati</taxon>
        <taxon>Bacillota</taxon>
        <taxon>Clostridia</taxon>
        <taxon>Eubacteriales</taxon>
        <taxon>Clostridiaceae</taxon>
        <taxon>Clostridium</taxon>
    </lineage>
</organism>
<feature type="transmembrane region" description="Helical" evidence="9">
    <location>
        <begin position="160"/>
        <end position="179"/>
    </location>
</feature>
<evidence type="ECO:0000256" key="6">
    <source>
        <dbReference type="ARBA" id="ARBA00022989"/>
    </source>
</evidence>
<dbReference type="Proteomes" id="UP001288778">
    <property type="component" value="Unassembled WGS sequence"/>
</dbReference>
<evidence type="ECO:0000256" key="2">
    <source>
        <dbReference type="ARBA" id="ARBA00022448"/>
    </source>
</evidence>
<evidence type="ECO:0000313" key="12">
    <source>
        <dbReference type="Proteomes" id="UP001288778"/>
    </source>
</evidence>
<dbReference type="InterPro" id="IPR018461">
    <property type="entry name" value="Na/H_Antiport_NhaC-like_C"/>
</dbReference>
<accession>A0AAW9HY28</accession>
<comment type="similarity">
    <text evidence="8">Belongs to the NhaC Na(+)/H(+) (TC 2.A.35) antiporter family.</text>
</comment>
<evidence type="ECO:0000256" key="3">
    <source>
        <dbReference type="ARBA" id="ARBA00022449"/>
    </source>
</evidence>
<dbReference type="EMBL" id="WNUI01000134">
    <property type="protein sequence ID" value="MDZ4910283.1"/>
    <property type="molecule type" value="Genomic_DNA"/>
</dbReference>
<sequence>MISPSDLLFIKGDTVQGLLVDGIGGMVDICILALLVLACVRIMQKGGGDKALIDITEKFVHTARGVEMSIGALALAMSGIMGLNAPPILAIGTSFAKPLGEKYKISPYRRANLLDATACTLVYSLPWTPALLLTKNLSAQASEQFGSMVPALTTTQMSPWVIYCWALLVVMLFAMISGWGRMYVNSKGEEVKTLAEAEA</sequence>
<dbReference type="PANTHER" id="PTHR33451">
    <property type="entry name" value="MALATE-2H(+)/NA(+)-LACTATE ANTIPORTER"/>
    <property type="match status" value="1"/>
</dbReference>
<keyword evidence="2" id="KW-0813">Transport</keyword>
<feature type="domain" description="Na+/H+ antiporter NhaC-like C-terminal" evidence="10">
    <location>
        <begin position="12"/>
        <end position="128"/>
    </location>
</feature>
<comment type="subcellular location">
    <subcellularLocation>
        <location evidence="1">Cell membrane</location>
        <topology evidence="1">Multi-pass membrane protein</topology>
    </subcellularLocation>
</comment>